<dbReference type="PANTHER" id="PTHR47062:SF1">
    <property type="entry name" value="SMALL HEAT SHOCK PROTEIN IBPA"/>
    <property type="match status" value="1"/>
</dbReference>
<dbReference type="InterPro" id="IPR008978">
    <property type="entry name" value="HSP20-like_chaperone"/>
</dbReference>
<dbReference type="CDD" id="cd06470">
    <property type="entry name" value="ACD_IbpA-B_like"/>
    <property type="match status" value="1"/>
</dbReference>
<comment type="caution">
    <text evidence="5">The sequence shown here is derived from an EMBL/GenBank/DDBJ whole genome shotgun (WGS) entry which is preliminary data.</text>
</comment>
<dbReference type="AlphaFoldDB" id="A0AAW3TTQ4"/>
<accession>A0AAW3TTQ4</accession>
<protein>
    <submittedName>
        <fullName evidence="5">Molecular chaperone IbpA</fullName>
    </submittedName>
</protein>
<comment type="similarity">
    <text evidence="2 3">Belongs to the small heat shock protein (HSP20) family.</text>
</comment>
<dbReference type="PROSITE" id="PS01031">
    <property type="entry name" value="SHSP"/>
    <property type="match status" value="1"/>
</dbReference>
<sequence length="220" mass="24313">MEKLGVAIAGLRALKSLTIFSGPSPLEADTDLPKFGDAWRQRWAMRRHCTVVDAVVQLASFGGFDMRLDLTPYRRSTIGFDRLFDMLESNARAATAENYPPFNLERIADDRYRITLAVAGFSRDEIEITAQQNLLLVAGKKDDKAANANFLHIGIANRSFERRFELADFVFVEDARLNDGLLVIDLVREVPEAMKPKSIAIKTGAPLAAVDNNADAAKAA</sequence>
<dbReference type="PANTHER" id="PTHR47062">
    <property type="match status" value="1"/>
</dbReference>
<feature type="domain" description="SHSP" evidence="4">
    <location>
        <begin position="93"/>
        <end position="204"/>
    </location>
</feature>
<evidence type="ECO:0000256" key="3">
    <source>
        <dbReference type="RuleBase" id="RU003616"/>
    </source>
</evidence>
<keyword evidence="6" id="KW-1185">Reference proteome</keyword>
<dbReference type="Proteomes" id="UP000528945">
    <property type="component" value="Unassembled WGS sequence"/>
</dbReference>
<reference evidence="5 6" key="1">
    <citation type="submission" date="2020-08" db="EMBL/GenBank/DDBJ databases">
        <title>Genomic Encyclopedia of Type Strains, Phase IV (KMG-IV): sequencing the most valuable type-strain genomes for metagenomic binning, comparative biology and taxonomic classification.</title>
        <authorList>
            <person name="Goeker M."/>
        </authorList>
    </citation>
    <scope>NUCLEOTIDE SEQUENCE [LARGE SCALE GENOMIC DNA]</scope>
    <source>
        <strain evidence="5 6">DSM 15581</strain>
    </source>
</reference>
<gene>
    <name evidence="5" type="ORF">GGR47_002736</name>
</gene>
<organism evidence="5 6">
    <name type="scientific">Sphingomonas aquatilis</name>
    <dbReference type="NCBI Taxonomy" id="93063"/>
    <lineage>
        <taxon>Bacteria</taxon>
        <taxon>Pseudomonadati</taxon>
        <taxon>Pseudomonadota</taxon>
        <taxon>Alphaproteobacteria</taxon>
        <taxon>Sphingomonadales</taxon>
        <taxon>Sphingomonadaceae</taxon>
        <taxon>Sphingomonas</taxon>
    </lineage>
</organism>
<name>A0AAW3TTQ4_9SPHN</name>
<evidence type="ECO:0000259" key="4">
    <source>
        <dbReference type="PROSITE" id="PS01031"/>
    </source>
</evidence>
<evidence type="ECO:0000256" key="1">
    <source>
        <dbReference type="ARBA" id="ARBA00023016"/>
    </source>
</evidence>
<evidence type="ECO:0000313" key="6">
    <source>
        <dbReference type="Proteomes" id="UP000528945"/>
    </source>
</evidence>
<evidence type="ECO:0000256" key="2">
    <source>
        <dbReference type="PROSITE-ProRule" id="PRU00285"/>
    </source>
</evidence>
<keyword evidence="1" id="KW-0346">Stress response</keyword>
<dbReference type="InterPro" id="IPR037913">
    <property type="entry name" value="ACD_IbpA/B"/>
</dbReference>
<dbReference type="InterPro" id="IPR002068">
    <property type="entry name" value="A-crystallin/Hsp20_dom"/>
</dbReference>
<dbReference type="Gene3D" id="2.60.40.790">
    <property type="match status" value="1"/>
</dbReference>
<proteinExistence type="inferred from homology"/>
<dbReference type="SUPFAM" id="SSF49764">
    <property type="entry name" value="HSP20-like chaperones"/>
    <property type="match status" value="1"/>
</dbReference>
<evidence type="ECO:0000313" key="5">
    <source>
        <dbReference type="EMBL" id="MBB3876481.1"/>
    </source>
</evidence>
<dbReference type="Pfam" id="PF00011">
    <property type="entry name" value="HSP20"/>
    <property type="match status" value="1"/>
</dbReference>
<dbReference type="EMBL" id="JACIDB010000006">
    <property type="protein sequence ID" value="MBB3876481.1"/>
    <property type="molecule type" value="Genomic_DNA"/>
</dbReference>